<dbReference type="EMBL" id="KZ678138">
    <property type="protein sequence ID" value="PSN64668.1"/>
    <property type="molecule type" value="Genomic_DNA"/>
</dbReference>
<reference evidence="1 2" key="1">
    <citation type="journal article" date="2018" name="Front. Microbiol.">
        <title>Genome-Wide Analysis of Corynespora cassiicola Leaf Fall Disease Putative Effectors.</title>
        <authorList>
            <person name="Lopez D."/>
            <person name="Ribeiro S."/>
            <person name="Label P."/>
            <person name="Fumanal B."/>
            <person name="Venisse J.S."/>
            <person name="Kohler A."/>
            <person name="de Oliveira R.R."/>
            <person name="Labutti K."/>
            <person name="Lipzen A."/>
            <person name="Lail K."/>
            <person name="Bauer D."/>
            <person name="Ohm R.A."/>
            <person name="Barry K.W."/>
            <person name="Spatafora J."/>
            <person name="Grigoriev I.V."/>
            <person name="Martin F.M."/>
            <person name="Pujade-Renaud V."/>
        </authorList>
    </citation>
    <scope>NUCLEOTIDE SEQUENCE [LARGE SCALE GENOMIC DNA]</scope>
    <source>
        <strain evidence="1 2">Philippines</strain>
    </source>
</reference>
<keyword evidence="2" id="KW-1185">Reference proteome</keyword>
<sequence>MGDTPAAAAATSSENKQDKAIICGGLINFRFGEAWQNFTDENVEDMELGMFEWFKAVNSKEITDDPNDQRRINATLLGDWICCLKEEERPNSLNALVYENVLTRFQNWNETKDENSKYVYRAIKHNMKKEYIKVALESTKKDKKEFENWEDPKGSIELLEELVHTFKSDFAVNYFRSGEKVIEMDRFWSFASYAQQTRLGAKPDYKSWSQEVLTKPRRKRSAFMQEEWERLLTETWHISKHWENDLYWTKPGAINARLSIVARMTTIDITPSHGPFEESPKLIDFGKYYSEESQDGPKSEIEALLFLYVQVMLDGKHKIVDKRFAWLESRLGDFFSIQMEAKLLPDINRRVYSHIQARYESWNNEEGGWWLRTRAIVEKNMTKEDVGVMLSEGSSGNFEFTNWTDPLSTITMLTKHRSRFLVKGEMDETNHYGPNCSMNEYQEIRVIVDLAIFVRKIKEEGRRPGDKISTDLDKARRDPWKNQNVLEFYCTPPPSTPATGANVISFSGNFINIPIDHKLEKTLEMDLFEYVLELYDDSKDSEHKADSIKGVIIGDWLMENGDEKRVKRFNEETYMHFFIRMLELKNRHSYKEIGSSIVEVVFMSNGSHPNESEAKVVSEAMVRLARLLKEKRSPGGQNKFVDWIQPQGSLEKFQSLVTRYPDITGEKKYQDTESDSILEIQALEALMSGNIHKKAGEVGSRPVDSEQLKQDTKQVEVIKSHFKYVVKNYHTLVGEKLKDKVEKLGGLRRLARAVMGYFI</sequence>
<dbReference type="Proteomes" id="UP000240883">
    <property type="component" value="Unassembled WGS sequence"/>
</dbReference>
<accession>A0A2T2NHZ6</accession>
<protein>
    <submittedName>
        <fullName evidence="1">Uncharacterized protein</fullName>
    </submittedName>
</protein>
<evidence type="ECO:0000313" key="1">
    <source>
        <dbReference type="EMBL" id="PSN64668.1"/>
    </source>
</evidence>
<evidence type="ECO:0000313" key="2">
    <source>
        <dbReference type="Proteomes" id="UP000240883"/>
    </source>
</evidence>
<dbReference type="AlphaFoldDB" id="A0A2T2NHZ6"/>
<gene>
    <name evidence="1" type="ORF">BS50DRAFT_636811</name>
</gene>
<name>A0A2T2NHZ6_CORCC</name>
<organism evidence="1 2">
    <name type="scientific">Corynespora cassiicola Philippines</name>
    <dbReference type="NCBI Taxonomy" id="1448308"/>
    <lineage>
        <taxon>Eukaryota</taxon>
        <taxon>Fungi</taxon>
        <taxon>Dikarya</taxon>
        <taxon>Ascomycota</taxon>
        <taxon>Pezizomycotina</taxon>
        <taxon>Dothideomycetes</taxon>
        <taxon>Pleosporomycetidae</taxon>
        <taxon>Pleosporales</taxon>
        <taxon>Corynesporascaceae</taxon>
        <taxon>Corynespora</taxon>
    </lineage>
</organism>
<proteinExistence type="predicted"/>